<keyword evidence="2" id="KW-1185">Reference proteome</keyword>
<accession>A0A8C5T7T1</accession>
<organism evidence="1 2">
    <name type="scientific">Malurus cyaneus samueli</name>
    <dbReference type="NCBI Taxonomy" id="2593467"/>
    <lineage>
        <taxon>Eukaryota</taxon>
        <taxon>Metazoa</taxon>
        <taxon>Chordata</taxon>
        <taxon>Craniata</taxon>
        <taxon>Vertebrata</taxon>
        <taxon>Euteleostomi</taxon>
        <taxon>Archelosauria</taxon>
        <taxon>Archosauria</taxon>
        <taxon>Dinosauria</taxon>
        <taxon>Saurischia</taxon>
        <taxon>Theropoda</taxon>
        <taxon>Coelurosauria</taxon>
        <taxon>Aves</taxon>
        <taxon>Neognathae</taxon>
        <taxon>Neoaves</taxon>
        <taxon>Telluraves</taxon>
        <taxon>Australaves</taxon>
        <taxon>Passeriformes</taxon>
        <taxon>Meliphagoidea</taxon>
        <taxon>Maluridae</taxon>
        <taxon>Malurus</taxon>
    </lineage>
</organism>
<proteinExistence type="predicted"/>
<protein>
    <submittedName>
        <fullName evidence="1">Uncharacterized protein</fullName>
    </submittedName>
</protein>
<name>A0A8C5T7T1_9PASS</name>
<dbReference type="Proteomes" id="UP000694560">
    <property type="component" value="Unplaced"/>
</dbReference>
<evidence type="ECO:0000313" key="2">
    <source>
        <dbReference type="Proteomes" id="UP000694560"/>
    </source>
</evidence>
<evidence type="ECO:0000313" key="1">
    <source>
        <dbReference type="Ensembl" id="ENSMCSP00000002675.1"/>
    </source>
</evidence>
<reference evidence="1" key="1">
    <citation type="submission" date="2025-08" db="UniProtKB">
        <authorList>
            <consortium name="Ensembl"/>
        </authorList>
    </citation>
    <scope>IDENTIFICATION</scope>
</reference>
<reference evidence="1" key="2">
    <citation type="submission" date="2025-09" db="UniProtKB">
        <authorList>
            <consortium name="Ensembl"/>
        </authorList>
    </citation>
    <scope>IDENTIFICATION</scope>
</reference>
<sequence>FCCDLVSPPKLYPQGFESMGTHSRIHRDLSPWKHTRIRMDLGPLGHTLMDPQGFESMGTHTSGSTGIWVHGNTRGSTRIWVHGDRHSRIHRDLRPWKHPHPTENDLFLGIDE</sequence>
<dbReference type="Ensembl" id="ENSMCST00000002734.1">
    <property type="protein sequence ID" value="ENSMCSP00000002675.1"/>
    <property type="gene ID" value="ENSMCSG00000001983.1"/>
</dbReference>
<dbReference type="AlphaFoldDB" id="A0A8C5T7T1"/>